<dbReference type="Pfam" id="PF01112">
    <property type="entry name" value="Asparaginase_2"/>
    <property type="match status" value="1"/>
</dbReference>
<evidence type="ECO:0000256" key="4">
    <source>
        <dbReference type="ARBA" id="ARBA00049366"/>
    </source>
</evidence>
<evidence type="ECO:0000256" key="2">
    <source>
        <dbReference type="ARBA" id="ARBA00030414"/>
    </source>
</evidence>
<evidence type="ECO:0000313" key="7">
    <source>
        <dbReference type="Proteomes" id="UP001259659"/>
    </source>
</evidence>
<accession>A0ABU2FBP8</accession>
<evidence type="ECO:0000256" key="5">
    <source>
        <dbReference type="SAM" id="MobiDB-lite"/>
    </source>
</evidence>
<dbReference type="InterPro" id="IPR000246">
    <property type="entry name" value="Peptidase_T2"/>
</dbReference>
<dbReference type="PANTHER" id="PTHR10188:SF6">
    <property type="entry name" value="N(4)-(BETA-N-ACETYLGLUCOSAMINYL)-L-ASPARAGINASE"/>
    <property type="match status" value="1"/>
</dbReference>
<dbReference type="Proteomes" id="UP001259659">
    <property type="component" value="Unassembled WGS sequence"/>
</dbReference>
<dbReference type="RefSeq" id="WP_310919279.1">
    <property type="nucleotide sequence ID" value="NZ_JAMQON010000002.1"/>
</dbReference>
<dbReference type="PANTHER" id="PTHR10188">
    <property type="entry name" value="L-ASPARAGINASE"/>
    <property type="match status" value="1"/>
</dbReference>
<organism evidence="6 7">
    <name type="scientific">Haloarcula saliterrae</name>
    <dbReference type="NCBI Taxonomy" id="2950534"/>
    <lineage>
        <taxon>Archaea</taxon>
        <taxon>Methanobacteriati</taxon>
        <taxon>Methanobacteriota</taxon>
        <taxon>Stenosarchaea group</taxon>
        <taxon>Halobacteria</taxon>
        <taxon>Halobacteriales</taxon>
        <taxon>Haloarculaceae</taxon>
        <taxon>Haloarcula</taxon>
    </lineage>
</organism>
<comment type="catalytic activity">
    <reaction evidence="4">
        <text>L-asparagine + H2O = L-aspartate + NH4(+)</text>
        <dbReference type="Rhea" id="RHEA:21016"/>
        <dbReference type="ChEBI" id="CHEBI:15377"/>
        <dbReference type="ChEBI" id="CHEBI:28938"/>
        <dbReference type="ChEBI" id="CHEBI:29991"/>
        <dbReference type="ChEBI" id="CHEBI:58048"/>
        <dbReference type="EC" id="3.5.1.1"/>
    </reaction>
</comment>
<evidence type="ECO:0000313" key="6">
    <source>
        <dbReference type="EMBL" id="MDS0259659.1"/>
    </source>
</evidence>
<dbReference type="Gene3D" id="3.60.20.30">
    <property type="entry name" value="(Glycosyl)asparaginase"/>
    <property type="match status" value="1"/>
</dbReference>
<keyword evidence="7" id="KW-1185">Reference proteome</keyword>
<evidence type="ECO:0000256" key="1">
    <source>
        <dbReference type="ARBA" id="ARBA00012920"/>
    </source>
</evidence>
<dbReference type="EC" id="3.5.1.1" evidence="1"/>
<protein>
    <recommendedName>
        <fullName evidence="3">Plant-type L-asparaginase</fullName>
        <ecNumber evidence="1">3.5.1.1</ecNumber>
    </recommendedName>
    <alternativeName>
        <fullName evidence="2">L-asparagine amidohydrolase</fullName>
    </alternativeName>
</protein>
<dbReference type="InterPro" id="IPR029055">
    <property type="entry name" value="Ntn_hydrolases_N"/>
</dbReference>
<sequence>MFVAVHGGAGSTPEEPADRQRSLAAAARTASDADTPLDAACEAVRPLERDPAFNAGVGGAVQSDGVVRPEAGVMTDRGNTGAAAGLTGVVHAVDVAHVVATATPHLLVAGDPAVELAAAHDIDTEGELLTEATRTRYDAADPPPLGSDDHLDWVRDHFGGTDTVGAVATDGDRLAAATSTAGRWFALAGRVGDVPQLGAGFFADDRGGASATGEGEAIARFGLARRAVELLDTFSPQQAADEAIAEFEAETGGRTGVLLLDHEGRVGREHNTAAMQTARAGPE</sequence>
<dbReference type="EMBL" id="JAMQON010000002">
    <property type="protein sequence ID" value="MDS0259659.1"/>
    <property type="molecule type" value="Genomic_DNA"/>
</dbReference>
<feature type="compositionally biased region" description="Low complexity" evidence="5">
    <location>
        <begin position="22"/>
        <end position="34"/>
    </location>
</feature>
<name>A0ABU2FBP8_9EURY</name>
<reference evidence="6 7" key="1">
    <citation type="submission" date="2022-06" db="EMBL/GenBank/DDBJ databases">
        <title>Haloarcula sp. a new haloarchaeum isolate from saline soil.</title>
        <authorList>
            <person name="Strakova D."/>
            <person name="Galisteo C."/>
            <person name="Sanchez-Porro C."/>
            <person name="Ventosa A."/>
        </authorList>
    </citation>
    <scope>NUCLEOTIDE SEQUENCE [LARGE SCALE GENOMIC DNA]</scope>
    <source>
        <strain evidence="6 7">S1CR25-12</strain>
    </source>
</reference>
<proteinExistence type="predicted"/>
<evidence type="ECO:0000256" key="3">
    <source>
        <dbReference type="ARBA" id="ARBA00044776"/>
    </source>
</evidence>
<comment type="caution">
    <text evidence="6">The sequence shown here is derived from an EMBL/GenBank/DDBJ whole genome shotgun (WGS) entry which is preliminary data.</text>
</comment>
<feature type="region of interest" description="Disordered" evidence="5">
    <location>
        <begin position="1"/>
        <end position="34"/>
    </location>
</feature>
<dbReference type="SUPFAM" id="SSF56235">
    <property type="entry name" value="N-terminal nucleophile aminohydrolases (Ntn hydrolases)"/>
    <property type="match status" value="1"/>
</dbReference>
<gene>
    <name evidence="6" type="ORF">NDI56_09670</name>
</gene>